<evidence type="ECO:0000256" key="1">
    <source>
        <dbReference type="ARBA" id="ARBA00004141"/>
    </source>
</evidence>
<keyword evidence="4 7" id="KW-0812">Transmembrane</keyword>
<comment type="caution">
    <text evidence="9">The sequence shown here is derived from an EMBL/GenBank/DDBJ whole genome shotgun (WGS) entry which is preliminary data.</text>
</comment>
<sequence>MKSEKEKDVIDTEGRLLKPTGGATFEEAISATKFGKFNWLLILVIIPSRWSPIFETTTMSYVFPAAQCDLDLTLDNKGLLNAITYAGMVSSAFIWGYLFDSLGRKKLMYIAYFSDACFVFLTSLSQTFPQLLLSKFLGGFIINGPFAALTTYVCEFHSAKYRTKIQMVIGIISSFGSVFLPLLAGLILPAKIEFTLFNYLNMHSWNVFLMVVALPSFFGGIMFFLMPESPKFLMTNGRNEEALEVMRFVYKMNTGQPKNTYPIDSLVLERKQKDTKKDSKRALVEGLNQLKPLFVPPFLQNILLLCGMQMLIMMSIITLRLWLPQLFQAINDYEHLHNGTTSSLCKMLEVIHPAPKNGSDAPVECTVNNDNYQVYVNNMIVAAVAVFGYFIVGSLINNLGKKRLLFGLNVIGGLCGFGLYFAQSSNMTLIMSAVYIGVGSISINIIISVAVDLFPTTLRTMTVSITMMVGRLGAMSGNLIFPYLLKQGCAPPFFTIGTGLLSCAFIGILLPNTDMKALQ</sequence>
<dbReference type="Proteomes" id="UP001431783">
    <property type="component" value="Unassembled WGS sequence"/>
</dbReference>
<dbReference type="InterPro" id="IPR036259">
    <property type="entry name" value="MFS_trans_sf"/>
</dbReference>
<feature type="domain" description="Major facilitator superfamily (MFS) profile" evidence="8">
    <location>
        <begin position="41"/>
        <end position="514"/>
    </location>
</feature>
<feature type="transmembrane region" description="Helical" evidence="7">
    <location>
        <begin position="372"/>
        <end position="392"/>
    </location>
</feature>
<feature type="transmembrane region" description="Helical" evidence="7">
    <location>
        <begin position="302"/>
        <end position="323"/>
    </location>
</feature>
<dbReference type="FunFam" id="1.20.1250.20:FF:000232">
    <property type="entry name" value="Organic cation/carnitine transporter 7"/>
    <property type="match status" value="1"/>
</dbReference>
<gene>
    <name evidence="9" type="ORF">WA026_009172</name>
</gene>
<dbReference type="InterPro" id="IPR005828">
    <property type="entry name" value="MFS_sugar_transport-like"/>
</dbReference>
<keyword evidence="3" id="KW-0813">Transport</keyword>
<dbReference type="AlphaFoldDB" id="A0AAW1UMX7"/>
<keyword evidence="6 7" id="KW-0472">Membrane</keyword>
<evidence type="ECO:0000313" key="9">
    <source>
        <dbReference type="EMBL" id="KAK9884936.1"/>
    </source>
</evidence>
<keyword evidence="10" id="KW-1185">Reference proteome</keyword>
<feature type="transmembrane region" description="Helical" evidence="7">
    <location>
        <begin position="167"/>
        <end position="187"/>
    </location>
</feature>
<feature type="transmembrane region" description="Helical" evidence="7">
    <location>
        <begin position="491"/>
        <end position="510"/>
    </location>
</feature>
<dbReference type="Pfam" id="PF07690">
    <property type="entry name" value="MFS_1"/>
    <property type="match status" value="1"/>
</dbReference>
<dbReference type="PROSITE" id="PS50850">
    <property type="entry name" value="MFS"/>
    <property type="match status" value="1"/>
</dbReference>
<dbReference type="InterPro" id="IPR020846">
    <property type="entry name" value="MFS_dom"/>
</dbReference>
<evidence type="ECO:0000256" key="7">
    <source>
        <dbReference type="SAM" id="Phobius"/>
    </source>
</evidence>
<feature type="transmembrane region" description="Helical" evidence="7">
    <location>
        <begin position="136"/>
        <end position="155"/>
    </location>
</feature>
<evidence type="ECO:0000313" key="10">
    <source>
        <dbReference type="Proteomes" id="UP001431783"/>
    </source>
</evidence>
<evidence type="ECO:0000259" key="8">
    <source>
        <dbReference type="PROSITE" id="PS50850"/>
    </source>
</evidence>
<keyword evidence="5 7" id="KW-1133">Transmembrane helix</keyword>
<dbReference type="GO" id="GO:0022857">
    <property type="term" value="F:transmembrane transporter activity"/>
    <property type="evidence" value="ECO:0007669"/>
    <property type="project" value="InterPro"/>
</dbReference>
<evidence type="ECO:0000256" key="3">
    <source>
        <dbReference type="ARBA" id="ARBA00022448"/>
    </source>
</evidence>
<dbReference type="GO" id="GO:0016020">
    <property type="term" value="C:membrane"/>
    <property type="evidence" value="ECO:0007669"/>
    <property type="project" value="UniProtKB-SubCell"/>
</dbReference>
<evidence type="ECO:0000256" key="2">
    <source>
        <dbReference type="ARBA" id="ARBA00008335"/>
    </source>
</evidence>
<name>A0AAW1UMX7_9CUCU</name>
<feature type="transmembrane region" description="Helical" evidence="7">
    <location>
        <begin position="207"/>
        <end position="226"/>
    </location>
</feature>
<dbReference type="PANTHER" id="PTHR23511">
    <property type="entry name" value="SYNAPTIC VESICLE GLYCOPROTEIN 2"/>
    <property type="match status" value="1"/>
</dbReference>
<dbReference type="Gene3D" id="1.20.1250.20">
    <property type="entry name" value="MFS general substrate transporter like domains"/>
    <property type="match status" value="1"/>
</dbReference>
<comment type="subcellular location">
    <subcellularLocation>
        <location evidence="1">Membrane</location>
        <topology evidence="1">Multi-pass membrane protein</topology>
    </subcellularLocation>
</comment>
<feature type="transmembrane region" description="Helical" evidence="7">
    <location>
        <begin position="429"/>
        <end position="451"/>
    </location>
</feature>
<accession>A0AAW1UMX7</accession>
<organism evidence="9 10">
    <name type="scientific">Henosepilachna vigintioctopunctata</name>
    <dbReference type="NCBI Taxonomy" id="420089"/>
    <lineage>
        <taxon>Eukaryota</taxon>
        <taxon>Metazoa</taxon>
        <taxon>Ecdysozoa</taxon>
        <taxon>Arthropoda</taxon>
        <taxon>Hexapoda</taxon>
        <taxon>Insecta</taxon>
        <taxon>Pterygota</taxon>
        <taxon>Neoptera</taxon>
        <taxon>Endopterygota</taxon>
        <taxon>Coleoptera</taxon>
        <taxon>Polyphaga</taxon>
        <taxon>Cucujiformia</taxon>
        <taxon>Coccinelloidea</taxon>
        <taxon>Coccinellidae</taxon>
        <taxon>Epilachninae</taxon>
        <taxon>Epilachnini</taxon>
        <taxon>Henosepilachna</taxon>
    </lineage>
</organism>
<dbReference type="PANTHER" id="PTHR23511:SF36">
    <property type="entry name" value="EG:BACR7A4.13 PROTEIN-RELATED"/>
    <property type="match status" value="1"/>
</dbReference>
<feature type="transmembrane region" description="Helical" evidence="7">
    <location>
        <begin position="106"/>
        <end position="124"/>
    </location>
</feature>
<dbReference type="SUPFAM" id="SSF103473">
    <property type="entry name" value="MFS general substrate transporter"/>
    <property type="match status" value="1"/>
</dbReference>
<evidence type="ECO:0000256" key="4">
    <source>
        <dbReference type="ARBA" id="ARBA00022692"/>
    </source>
</evidence>
<dbReference type="Pfam" id="PF00083">
    <property type="entry name" value="Sugar_tr"/>
    <property type="match status" value="1"/>
</dbReference>
<dbReference type="EMBL" id="JARQZJ010000094">
    <property type="protein sequence ID" value="KAK9884936.1"/>
    <property type="molecule type" value="Genomic_DNA"/>
</dbReference>
<feature type="transmembrane region" description="Helical" evidence="7">
    <location>
        <begin position="79"/>
        <end position="99"/>
    </location>
</feature>
<protein>
    <recommendedName>
        <fullName evidence="8">Major facilitator superfamily (MFS) profile domain-containing protein</fullName>
    </recommendedName>
</protein>
<proteinExistence type="inferred from homology"/>
<dbReference type="InterPro" id="IPR011701">
    <property type="entry name" value="MFS"/>
</dbReference>
<evidence type="ECO:0000256" key="5">
    <source>
        <dbReference type="ARBA" id="ARBA00022989"/>
    </source>
</evidence>
<comment type="similarity">
    <text evidence="2">Belongs to the major facilitator superfamily.</text>
</comment>
<feature type="transmembrane region" description="Helical" evidence="7">
    <location>
        <begin position="404"/>
        <end position="423"/>
    </location>
</feature>
<evidence type="ECO:0000256" key="6">
    <source>
        <dbReference type="ARBA" id="ARBA00023136"/>
    </source>
</evidence>
<reference evidence="9 10" key="1">
    <citation type="submission" date="2023-03" db="EMBL/GenBank/DDBJ databases">
        <title>Genome insight into feeding habits of ladybird beetles.</title>
        <authorList>
            <person name="Li H.-S."/>
            <person name="Huang Y.-H."/>
            <person name="Pang H."/>
        </authorList>
    </citation>
    <scope>NUCLEOTIDE SEQUENCE [LARGE SCALE GENOMIC DNA]</scope>
    <source>
        <strain evidence="9">SYSU_2023b</strain>
        <tissue evidence="9">Whole body</tissue>
    </source>
</reference>